<accession>A0A0E0PSV3</accession>
<evidence type="ECO:0000313" key="3">
    <source>
        <dbReference type="Proteomes" id="UP000008022"/>
    </source>
</evidence>
<dbReference type="Gramene" id="ORUFI06G01490.3">
    <property type="protein sequence ID" value="ORUFI06G01490.3"/>
    <property type="gene ID" value="ORUFI06G01490"/>
</dbReference>
<feature type="compositionally biased region" description="Basic residues" evidence="1">
    <location>
        <begin position="65"/>
        <end position="78"/>
    </location>
</feature>
<name>A0A0E0PSV3_ORYRU</name>
<feature type="region of interest" description="Disordered" evidence="1">
    <location>
        <begin position="1"/>
        <end position="38"/>
    </location>
</feature>
<dbReference type="Proteomes" id="UP000008022">
    <property type="component" value="Unassembled WGS sequence"/>
</dbReference>
<keyword evidence="3" id="KW-1185">Reference proteome</keyword>
<evidence type="ECO:0000313" key="2">
    <source>
        <dbReference type="EnsemblPlants" id="ORUFI06G01490.3"/>
    </source>
</evidence>
<reference evidence="3" key="1">
    <citation type="submission" date="2013-06" db="EMBL/GenBank/DDBJ databases">
        <authorList>
            <person name="Zhao Q."/>
        </authorList>
    </citation>
    <scope>NUCLEOTIDE SEQUENCE</scope>
    <source>
        <strain evidence="3">cv. W1943</strain>
    </source>
</reference>
<feature type="region of interest" description="Disordered" evidence="1">
    <location>
        <begin position="54"/>
        <end position="78"/>
    </location>
</feature>
<dbReference type="HOGENOM" id="CLU_2363425_0_0_1"/>
<dbReference type="AlphaFoldDB" id="A0A0E0PSV3"/>
<organism evidence="2 3">
    <name type="scientific">Oryza rufipogon</name>
    <name type="common">Brownbeard rice</name>
    <name type="synonym">Asian wild rice</name>
    <dbReference type="NCBI Taxonomy" id="4529"/>
    <lineage>
        <taxon>Eukaryota</taxon>
        <taxon>Viridiplantae</taxon>
        <taxon>Streptophyta</taxon>
        <taxon>Embryophyta</taxon>
        <taxon>Tracheophyta</taxon>
        <taxon>Spermatophyta</taxon>
        <taxon>Magnoliopsida</taxon>
        <taxon>Liliopsida</taxon>
        <taxon>Poales</taxon>
        <taxon>Poaceae</taxon>
        <taxon>BOP clade</taxon>
        <taxon>Oryzoideae</taxon>
        <taxon>Oryzeae</taxon>
        <taxon>Oryzinae</taxon>
        <taxon>Oryza</taxon>
    </lineage>
</organism>
<sequence>MRLRGRSDGPEASRGPHGDRSMAVNVGPAHRLQPVATVPGAANLFNRFARRRGRRLQAQEEEEKKRKRREKKIRSKKEKKIAAARFFKVMIGIEPW</sequence>
<feature type="compositionally biased region" description="Basic and acidic residues" evidence="1">
    <location>
        <begin position="1"/>
        <end position="20"/>
    </location>
</feature>
<evidence type="ECO:0000256" key="1">
    <source>
        <dbReference type="SAM" id="MobiDB-lite"/>
    </source>
</evidence>
<reference evidence="2" key="2">
    <citation type="submission" date="2015-06" db="UniProtKB">
        <authorList>
            <consortium name="EnsemblPlants"/>
        </authorList>
    </citation>
    <scope>IDENTIFICATION</scope>
</reference>
<proteinExistence type="predicted"/>
<protein>
    <submittedName>
        <fullName evidence="2">Uncharacterized protein</fullName>
    </submittedName>
</protein>
<dbReference type="EnsemblPlants" id="ORUFI06G01490.3">
    <property type="protein sequence ID" value="ORUFI06G01490.3"/>
    <property type="gene ID" value="ORUFI06G01490"/>
</dbReference>